<dbReference type="InterPro" id="IPR036047">
    <property type="entry name" value="F-box-like_dom_sf"/>
</dbReference>
<proteinExistence type="predicted"/>
<dbReference type="SUPFAM" id="SSF81383">
    <property type="entry name" value="F-box domain"/>
    <property type="match status" value="1"/>
</dbReference>
<name>A0A0X3PUG2_SCHSO</name>
<reference evidence="2" key="1">
    <citation type="submission" date="2016-01" db="EMBL/GenBank/DDBJ databases">
        <title>Reference transcriptome for the parasite Schistocephalus solidus: insights into the molecular evolution of parasitism.</title>
        <authorList>
            <person name="Hebert F.O."/>
            <person name="Grambauer S."/>
            <person name="Barber I."/>
            <person name="Landry C.R."/>
            <person name="Aubin-Horth N."/>
        </authorList>
    </citation>
    <scope>NUCLEOTIDE SEQUENCE</scope>
</reference>
<evidence type="ECO:0000259" key="1">
    <source>
        <dbReference type="PROSITE" id="PS50181"/>
    </source>
</evidence>
<dbReference type="AlphaFoldDB" id="A0A0X3PUG2"/>
<dbReference type="EMBL" id="GEEE01007672">
    <property type="protein sequence ID" value="JAP55553.1"/>
    <property type="molecule type" value="Transcribed_RNA"/>
</dbReference>
<dbReference type="PROSITE" id="PS50181">
    <property type="entry name" value="FBOX"/>
    <property type="match status" value="1"/>
</dbReference>
<feature type="domain" description="F-box" evidence="1">
    <location>
        <begin position="5"/>
        <end position="55"/>
    </location>
</feature>
<gene>
    <name evidence="2" type="ORF">TR102659</name>
</gene>
<dbReference type="Pfam" id="PF12937">
    <property type="entry name" value="F-box-like"/>
    <property type="match status" value="1"/>
</dbReference>
<dbReference type="CDD" id="cd09917">
    <property type="entry name" value="F-box_SF"/>
    <property type="match status" value="1"/>
</dbReference>
<dbReference type="InterPro" id="IPR027417">
    <property type="entry name" value="P-loop_NTPase"/>
</dbReference>
<evidence type="ECO:0000313" key="2">
    <source>
        <dbReference type="EMBL" id="JAP55553.1"/>
    </source>
</evidence>
<dbReference type="EMBL" id="GEEE01005996">
    <property type="protein sequence ID" value="JAP57229.1"/>
    <property type="molecule type" value="Transcribed_RNA"/>
</dbReference>
<organism evidence="2">
    <name type="scientific">Schistocephalus solidus</name>
    <name type="common">Tapeworm</name>
    <dbReference type="NCBI Taxonomy" id="70667"/>
    <lineage>
        <taxon>Eukaryota</taxon>
        <taxon>Metazoa</taxon>
        <taxon>Spiralia</taxon>
        <taxon>Lophotrochozoa</taxon>
        <taxon>Platyhelminthes</taxon>
        <taxon>Cestoda</taxon>
        <taxon>Eucestoda</taxon>
        <taxon>Diphyllobothriidea</taxon>
        <taxon>Diphyllobothriidae</taxon>
        <taxon>Schistocephalus</taxon>
    </lineage>
</organism>
<dbReference type="Gene3D" id="3.40.50.300">
    <property type="entry name" value="P-loop containing nucleotide triphosphate hydrolases"/>
    <property type="match status" value="1"/>
</dbReference>
<dbReference type="Gene3D" id="1.20.1280.50">
    <property type="match status" value="1"/>
</dbReference>
<dbReference type="InterPro" id="IPR001810">
    <property type="entry name" value="F-box_dom"/>
</dbReference>
<accession>A0A0X3PUG2</accession>
<protein>
    <submittedName>
        <fullName evidence="2">F-box-like</fullName>
    </submittedName>
</protein>
<sequence length="383" mass="42676">MMNPEADVTVLPVEVLHKIFELLRFEDIINCSLISPYWRWILNSQFGLQLMTSKLSWTWLDLNLSKLLACPTSAARTGDLTKAFSEAYKYRHTSNILFHRFWSNFSLPTAIQSVDAVLLGPAIDTPNLSGGFLDMLLNSMDAAATAKLKSPLLKRTRIPGWSGQGIAVRIPMAGKSNASGYMIINLTTLHANGKLDRDSHLFGGSRIEGSLLIAEPTSSTPARLTPEAYQMVASTDLLLYAVDCRHSASDPQRWQEIRLELSLLMKTMAVDQTLIILGVGRKDNIESDLLSPLEIVENLGGVEPEPGVCQPLAAATVNWRVWRTHAHSGQYTNISEILQWAFINVVLLRPRQRTSEAPQSPNPFGFSFRDFIPRWFLPSSASR</sequence>